<dbReference type="PANTHER" id="PTHR43163">
    <property type="entry name" value="DIPEPTIDE TRANSPORT SYSTEM PERMEASE PROTEIN DPPB-RELATED"/>
    <property type="match status" value="1"/>
</dbReference>
<keyword evidence="5 7" id="KW-1133">Transmembrane helix</keyword>
<dbReference type="PROSITE" id="PS50928">
    <property type="entry name" value="ABC_TM1"/>
    <property type="match status" value="1"/>
</dbReference>
<keyword evidence="3" id="KW-1003">Cell membrane</keyword>
<sequence length="327" mass="35023">MGRFLLRRLAGHALLLVTVCSLAYLLAASALDPRSNYEGQQPPPPPHVVDAVLDRYNLNDRVPLSERYVTWAADVLAGDFGRTWDGRSVNEEMLRRVGVSLRLLAIGVTAGSVTGILLGAWAGSRQRGAVDRVSAVGAIAVISIPTVVIAVSLQTAALWANQAAGVDVFRTTGEFTPGLTDGFWAGLANRAQHLVLPTLTLALPQIAIYSRYQRNLMLDQVGADFVRTARAKGLTRRAALVRHALRTALIPAVTYFGYSFAALFTGAVFTEKVFGWHGVGEFLLDSVGRGDVNAVTAVCCFSALCVVAAALVVDVAHYLLDPRIRVG</sequence>
<evidence type="ECO:0000256" key="5">
    <source>
        <dbReference type="ARBA" id="ARBA00022989"/>
    </source>
</evidence>
<dbReference type="GO" id="GO:0055085">
    <property type="term" value="P:transmembrane transport"/>
    <property type="evidence" value="ECO:0007669"/>
    <property type="project" value="InterPro"/>
</dbReference>
<feature type="transmembrane region" description="Helical" evidence="7">
    <location>
        <begin position="294"/>
        <end position="320"/>
    </location>
</feature>
<evidence type="ECO:0000313" key="9">
    <source>
        <dbReference type="EMBL" id="NYE49103.1"/>
    </source>
</evidence>
<keyword evidence="6 7" id="KW-0472">Membrane</keyword>
<evidence type="ECO:0000256" key="4">
    <source>
        <dbReference type="ARBA" id="ARBA00022692"/>
    </source>
</evidence>
<evidence type="ECO:0000313" key="10">
    <source>
        <dbReference type="Proteomes" id="UP000589036"/>
    </source>
</evidence>
<dbReference type="InterPro" id="IPR035906">
    <property type="entry name" value="MetI-like_sf"/>
</dbReference>
<dbReference type="Gene3D" id="1.10.3720.10">
    <property type="entry name" value="MetI-like"/>
    <property type="match status" value="1"/>
</dbReference>
<keyword evidence="2 7" id="KW-0813">Transport</keyword>
<comment type="caution">
    <text evidence="9">The sequence shown here is derived from an EMBL/GenBank/DDBJ whole genome shotgun (WGS) entry which is preliminary data.</text>
</comment>
<keyword evidence="4 7" id="KW-0812">Transmembrane</keyword>
<comment type="subcellular location">
    <subcellularLocation>
        <location evidence="1 7">Cell membrane</location>
        <topology evidence="1 7">Multi-pass membrane protein</topology>
    </subcellularLocation>
</comment>
<evidence type="ECO:0000256" key="6">
    <source>
        <dbReference type="ARBA" id="ARBA00023136"/>
    </source>
</evidence>
<feature type="transmembrane region" description="Helical" evidence="7">
    <location>
        <begin position="191"/>
        <end position="209"/>
    </location>
</feature>
<dbReference type="InterPro" id="IPR000515">
    <property type="entry name" value="MetI-like"/>
</dbReference>
<dbReference type="CDD" id="cd06261">
    <property type="entry name" value="TM_PBP2"/>
    <property type="match status" value="1"/>
</dbReference>
<evidence type="ECO:0000256" key="2">
    <source>
        <dbReference type="ARBA" id="ARBA00022448"/>
    </source>
</evidence>
<feature type="domain" description="ABC transmembrane type-1" evidence="8">
    <location>
        <begin position="97"/>
        <end position="317"/>
    </location>
</feature>
<dbReference type="SUPFAM" id="SSF161098">
    <property type="entry name" value="MetI-like"/>
    <property type="match status" value="1"/>
</dbReference>
<feature type="transmembrane region" description="Helical" evidence="7">
    <location>
        <begin position="103"/>
        <end position="123"/>
    </location>
</feature>
<evidence type="ECO:0000256" key="1">
    <source>
        <dbReference type="ARBA" id="ARBA00004651"/>
    </source>
</evidence>
<keyword evidence="10" id="KW-1185">Reference proteome</keyword>
<evidence type="ECO:0000256" key="3">
    <source>
        <dbReference type="ARBA" id="ARBA00022475"/>
    </source>
</evidence>
<dbReference type="Proteomes" id="UP000589036">
    <property type="component" value="Unassembled WGS sequence"/>
</dbReference>
<reference evidence="9 10" key="1">
    <citation type="submission" date="2020-07" db="EMBL/GenBank/DDBJ databases">
        <title>Sequencing the genomes of 1000 actinobacteria strains.</title>
        <authorList>
            <person name="Klenk H.-P."/>
        </authorList>
    </citation>
    <scope>NUCLEOTIDE SEQUENCE [LARGE SCALE GENOMIC DNA]</scope>
    <source>
        <strain evidence="9 10">CXB654</strain>
    </source>
</reference>
<dbReference type="AlphaFoldDB" id="A0A852U2C6"/>
<evidence type="ECO:0000259" key="8">
    <source>
        <dbReference type="PROSITE" id="PS50928"/>
    </source>
</evidence>
<proteinExistence type="inferred from homology"/>
<organism evidence="9 10">
    <name type="scientific">Spinactinospora alkalitolerans</name>
    <dbReference type="NCBI Taxonomy" id="687207"/>
    <lineage>
        <taxon>Bacteria</taxon>
        <taxon>Bacillati</taxon>
        <taxon>Actinomycetota</taxon>
        <taxon>Actinomycetes</taxon>
        <taxon>Streptosporangiales</taxon>
        <taxon>Nocardiopsidaceae</taxon>
        <taxon>Spinactinospora</taxon>
    </lineage>
</organism>
<feature type="transmembrane region" description="Helical" evidence="7">
    <location>
        <begin position="135"/>
        <end position="160"/>
    </location>
</feature>
<feature type="transmembrane region" description="Helical" evidence="7">
    <location>
        <begin position="252"/>
        <end position="274"/>
    </location>
</feature>
<name>A0A852U2C6_9ACTN</name>
<gene>
    <name evidence="9" type="ORF">HDA32_004223</name>
</gene>
<dbReference type="EMBL" id="JACCCC010000001">
    <property type="protein sequence ID" value="NYE49103.1"/>
    <property type="molecule type" value="Genomic_DNA"/>
</dbReference>
<dbReference type="Pfam" id="PF00528">
    <property type="entry name" value="BPD_transp_1"/>
    <property type="match status" value="1"/>
</dbReference>
<dbReference type="RefSeq" id="WP_179644821.1">
    <property type="nucleotide sequence ID" value="NZ_BAAAYY010000031.1"/>
</dbReference>
<comment type="similarity">
    <text evidence="7">Belongs to the binding-protein-dependent transport system permease family.</text>
</comment>
<evidence type="ECO:0000256" key="7">
    <source>
        <dbReference type="RuleBase" id="RU363032"/>
    </source>
</evidence>
<dbReference type="GO" id="GO:0005886">
    <property type="term" value="C:plasma membrane"/>
    <property type="evidence" value="ECO:0007669"/>
    <property type="project" value="UniProtKB-SubCell"/>
</dbReference>
<dbReference type="PANTHER" id="PTHR43163:SF3">
    <property type="entry name" value="PEPTIDE ABC TRANSPORTER PERMEASE PROTEIN"/>
    <property type="match status" value="1"/>
</dbReference>
<protein>
    <submittedName>
        <fullName evidence="9">Peptide/nickel transport system permease protein</fullName>
    </submittedName>
</protein>
<accession>A0A852U2C6</accession>